<dbReference type="GO" id="GO:0004190">
    <property type="term" value="F:aspartic-type endopeptidase activity"/>
    <property type="evidence" value="ECO:0007669"/>
    <property type="project" value="UniProtKB-KW"/>
</dbReference>
<dbReference type="CDD" id="cd00303">
    <property type="entry name" value="retropepsin_like"/>
    <property type="match status" value="1"/>
</dbReference>
<keyword evidence="19" id="KW-1185">Reference proteome</keyword>
<dbReference type="InterPro" id="IPR036397">
    <property type="entry name" value="RNaseH_sf"/>
</dbReference>
<dbReference type="InterPro" id="IPR001584">
    <property type="entry name" value="Integrase_cat-core"/>
</dbReference>
<feature type="non-terminal residue" evidence="18">
    <location>
        <position position="1"/>
    </location>
</feature>
<dbReference type="InterPro" id="IPR043502">
    <property type="entry name" value="DNA/RNA_pol_sf"/>
</dbReference>
<keyword evidence="9" id="KW-0460">Magnesium</keyword>
<dbReference type="SUPFAM" id="SSF56672">
    <property type="entry name" value="DNA/RNA polymerases"/>
    <property type="match status" value="1"/>
</dbReference>
<gene>
    <name evidence="18" type="ORF">A4X13_0g8239</name>
</gene>
<evidence type="ECO:0000256" key="14">
    <source>
        <dbReference type="ARBA" id="ARBA00023125"/>
    </source>
</evidence>
<dbReference type="AlphaFoldDB" id="A0A8T8SGR9"/>
<dbReference type="GO" id="GO:0003677">
    <property type="term" value="F:DNA binding"/>
    <property type="evidence" value="ECO:0007669"/>
    <property type="project" value="UniProtKB-KW"/>
</dbReference>
<evidence type="ECO:0000256" key="1">
    <source>
        <dbReference type="ARBA" id="ARBA00022670"/>
    </source>
</evidence>
<dbReference type="GO" id="GO:0046872">
    <property type="term" value="F:metal ion binding"/>
    <property type="evidence" value="ECO:0007669"/>
    <property type="project" value="UniProtKB-KW"/>
</dbReference>
<dbReference type="Pfam" id="PF24626">
    <property type="entry name" value="SH3_Tf2-1"/>
    <property type="match status" value="1"/>
</dbReference>
<dbReference type="GO" id="GO:0015074">
    <property type="term" value="P:DNA integration"/>
    <property type="evidence" value="ECO:0007669"/>
    <property type="project" value="UniProtKB-KW"/>
</dbReference>
<dbReference type="GO" id="GO:0006508">
    <property type="term" value="P:proteolysis"/>
    <property type="evidence" value="ECO:0007669"/>
    <property type="project" value="UniProtKB-KW"/>
</dbReference>
<evidence type="ECO:0000256" key="3">
    <source>
        <dbReference type="ARBA" id="ARBA00022695"/>
    </source>
</evidence>
<keyword evidence="11" id="KW-0229">DNA integration</keyword>
<evidence type="ECO:0000313" key="19">
    <source>
        <dbReference type="Proteomes" id="UP000077521"/>
    </source>
</evidence>
<keyword evidence="8" id="KW-0378">Hydrolase</keyword>
<dbReference type="PANTHER" id="PTHR37984">
    <property type="entry name" value="PROTEIN CBG26694"/>
    <property type="match status" value="1"/>
</dbReference>
<dbReference type="Pfam" id="PF17921">
    <property type="entry name" value="Integrase_H2C2"/>
    <property type="match status" value="1"/>
</dbReference>
<dbReference type="SUPFAM" id="SSF53098">
    <property type="entry name" value="Ribonuclease H-like"/>
    <property type="match status" value="1"/>
</dbReference>
<dbReference type="Pfam" id="PF00078">
    <property type="entry name" value="RVT_1"/>
    <property type="match status" value="1"/>
</dbReference>
<dbReference type="GO" id="GO:0005634">
    <property type="term" value="C:nucleus"/>
    <property type="evidence" value="ECO:0007669"/>
    <property type="project" value="UniProtKB-ARBA"/>
</dbReference>
<evidence type="ECO:0000313" key="18">
    <source>
        <dbReference type="EMBL" id="KAE8239136.1"/>
    </source>
</evidence>
<dbReference type="GO" id="GO:0003887">
    <property type="term" value="F:DNA-directed DNA polymerase activity"/>
    <property type="evidence" value="ECO:0007669"/>
    <property type="project" value="UniProtKB-KW"/>
</dbReference>
<dbReference type="InterPro" id="IPR000477">
    <property type="entry name" value="RT_dom"/>
</dbReference>
<keyword evidence="2" id="KW-0808">Transferase</keyword>
<evidence type="ECO:0000256" key="4">
    <source>
        <dbReference type="ARBA" id="ARBA00022722"/>
    </source>
</evidence>
<dbReference type="PROSITE" id="PS50994">
    <property type="entry name" value="INTEGRASE"/>
    <property type="match status" value="1"/>
</dbReference>
<dbReference type="GO" id="GO:0006310">
    <property type="term" value="P:DNA recombination"/>
    <property type="evidence" value="ECO:0007669"/>
    <property type="project" value="UniProtKB-KW"/>
</dbReference>
<evidence type="ECO:0000256" key="7">
    <source>
        <dbReference type="ARBA" id="ARBA00022759"/>
    </source>
</evidence>
<keyword evidence="15" id="KW-0233">DNA recombination</keyword>
<dbReference type="Proteomes" id="UP000077521">
    <property type="component" value="Unassembled WGS sequence"/>
</dbReference>
<keyword evidence="4" id="KW-0540">Nuclease</keyword>
<evidence type="ECO:0000256" key="5">
    <source>
        <dbReference type="ARBA" id="ARBA00022723"/>
    </source>
</evidence>
<dbReference type="InterPro" id="IPR012337">
    <property type="entry name" value="RNaseH-like_sf"/>
</dbReference>
<keyword evidence="13" id="KW-0239">DNA-directed DNA polymerase</keyword>
<dbReference type="SUPFAM" id="SSF54160">
    <property type="entry name" value="Chromo domain-like"/>
    <property type="match status" value="1"/>
</dbReference>
<evidence type="ECO:0000256" key="15">
    <source>
        <dbReference type="ARBA" id="ARBA00023172"/>
    </source>
</evidence>
<keyword evidence="3" id="KW-0548">Nucleotidyltransferase</keyword>
<dbReference type="InterPro" id="IPR041588">
    <property type="entry name" value="Integrase_H2C2"/>
</dbReference>
<dbReference type="GO" id="GO:0004519">
    <property type="term" value="F:endonuclease activity"/>
    <property type="evidence" value="ECO:0007669"/>
    <property type="project" value="UniProtKB-KW"/>
</dbReference>
<dbReference type="Gene3D" id="1.10.340.70">
    <property type="match status" value="1"/>
</dbReference>
<dbReference type="GO" id="GO:0003964">
    <property type="term" value="F:RNA-directed DNA polymerase activity"/>
    <property type="evidence" value="ECO:0007669"/>
    <property type="project" value="UniProtKB-KW"/>
</dbReference>
<evidence type="ECO:0000256" key="10">
    <source>
        <dbReference type="ARBA" id="ARBA00022884"/>
    </source>
</evidence>
<dbReference type="GO" id="GO:0003723">
    <property type="term" value="F:RNA binding"/>
    <property type="evidence" value="ECO:0007669"/>
    <property type="project" value="UniProtKB-KW"/>
</dbReference>
<keyword evidence="5" id="KW-0479">Metal-binding</keyword>
<evidence type="ECO:0000256" key="8">
    <source>
        <dbReference type="ARBA" id="ARBA00022801"/>
    </source>
</evidence>
<proteinExistence type="predicted"/>
<keyword evidence="10" id="KW-0694">RNA-binding</keyword>
<dbReference type="FunFam" id="1.10.340.70:FF:000001">
    <property type="entry name" value="Retrovirus-related Pol polyprotein from transposon gypsy-like Protein"/>
    <property type="match status" value="1"/>
</dbReference>
<evidence type="ECO:0000256" key="9">
    <source>
        <dbReference type="ARBA" id="ARBA00022842"/>
    </source>
</evidence>
<keyword evidence="7" id="KW-0255">Endonuclease</keyword>
<dbReference type="PANTHER" id="PTHR37984:SF5">
    <property type="entry name" value="PROTEIN NYNRIN-LIKE"/>
    <property type="match status" value="1"/>
</dbReference>
<dbReference type="InterPro" id="IPR016197">
    <property type="entry name" value="Chromo-like_dom_sf"/>
</dbReference>
<dbReference type="Pfam" id="PF17917">
    <property type="entry name" value="RT_RNaseH"/>
    <property type="match status" value="1"/>
</dbReference>
<reference evidence="18" key="1">
    <citation type="submission" date="2016-04" db="EMBL/GenBank/DDBJ databases">
        <authorList>
            <person name="Nguyen H.D."/>
            <person name="Samba Siva P."/>
            <person name="Cullis J."/>
            <person name="Levesque C.A."/>
            <person name="Hambleton S."/>
        </authorList>
    </citation>
    <scope>NUCLEOTIDE SEQUENCE</scope>
    <source>
        <strain evidence="18">DAOMC 236416</strain>
    </source>
</reference>
<dbReference type="InterPro" id="IPR041373">
    <property type="entry name" value="RT_RNaseH"/>
</dbReference>
<dbReference type="InterPro" id="IPR056924">
    <property type="entry name" value="SH3_Tf2-1"/>
</dbReference>
<evidence type="ECO:0000256" key="12">
    <source>
        <dbReference type="ARBA" id="ARBA00022918"/>
    </source>
</evidence>
<evidence type="ECO:0000256" key="11">
    <source>
        <dbReference type="ARBA" id="ARBA00022908"/>
    </source>
</evidence>
<keyword evidence="14" id="KW-0238">DNA-binding</keyword>
<evidence type="ECO:0000256" key="13">
    <source>
        <dbReference type="ARBA" id="ARBA00022932"/>
    </source>
</evidence>
<name>A0A8T8SGR9_9BASI</name>
<dbReference type="Gene3D" id="3.10.10.10">
    <property type="entry name" value="HIV Type 1 Reverse Transcriptase, subunit A, domain 1"/>
    <property type="match status" value="1"/>
</dbReference>
<organism evidence="18 19">
    <name type="scientific">Tilletia indica</name>
    <dbReference type="NCBI Taxonomy" id="43049"/>
    <lineage>
        <taxon>Eukaryota</taxon>
        <taxon>Fungi</taxon>
        <taxon>Dikarya</taxon>
        <taxon>Basidiomycota</taxon>
        <taxon>Ustilaginomycotina</taxon>
        <taxon>Exobasidiomycetes</taxon>
        <taxon>Tilletiales</taxon>
        <taxon>Tilletiaceae</taxon>
        <taxon>Tilletia</taxon>
    </lineage>
</organism>
<accession>A0A8T8SGR9</accession>
<dbReference type="InterPro" id="IPR043128">
    <property type="entry name" value="Rev_trsase/Diguanyl_cyclase"/>
</dbReference>
<dbReference type="InterPro" id="IPR050951">
    <property type="entry name" value="Retrovirus_Pol_polyprotein"/>
</dbReference>
<evidence type="ECO:0000256" key="6">
    <source>
        <dbReference type="ARBA" id="ARBA00022750"/>
    </source>
</evidence>
<dbReference type="CDD" id="cd09274">
    <property type="entry name" value="RNase_HI_RT_Ty3"/>
    <property type="match status" value="1"/>
</dbReference>
<evidence type="ECO:0000256" key="16">
    <source>
        <dbReference type="SAM" id="MobiDB-lite"/>
    </source>
</evidence>
<feature type="region of interest" description="Disordered" evidence="16">
    <location>
        <begin position="1"/>
        <end position="39"/>
    </location>
</feature>
<comment type="caution">
    <text evidence="18">The sequence shown here is derived from an EMBL/GenBank/DDBJ whole genome shotgun (WGS) entry which is preliminary data.</text>
</comment>
<keyword evidence="6" id="KW-0064">Aspartyl protease</keyword>
<keyword evidence="1" id="KW-0645">Protease</keyword>
<reference evidence="18" key="2">
    <citation type="journal article" date="2019" name="IMA Fungus">
        <title>Genome sequencing and comparison of five Tilletia species to identify candidate genes for the detection of regulated species infecting wheat.</title>
        <authorList>
            <person name="Nguyen H.D.T."/>
            <person name="Sultana T."/>
            <person name="Kesanakurti P."/>
            <person name="Hambleton S."/>
        </authorList>
    </citation>
    <scope>NUCLEOTIDE SEQUENCE</scope>
    <source>
        <strain evidence="18">DAOMC 236416</strain>
    </source>
</reference>
<sequence length="1253" mass="139277">PGHVKTQCPRRQQASSHHSEPVNIMDEDHGGEEGTAEAHGVSLADRSGLGTVEGGEPRALPLKLMIPIGGKLAYTLVDDGCTHNLIKPSFVKLHRLDYQKYPNPLSLKQTTVGSKGSINHWAQLDTQSPSGEVLSSEVFQLVALDKYDAFVSMDWIKRNLLVHRDTFAVWANGEVQVGEGAFDKQEASHLGERYARALVGEFLPVSQSCAAQVLPPGLARDESGLVITSDKVPLQTRQQLTSLLEEFADVFQDGASEELPPLRPGMNHRIPLIDESLTPNTRLYKMPDAFLTQFYVLAEKHLKSGTWVRGVATGASSIMARPKPSDPSKARFVSDLRQRNANTVKDQNGPPDQEAIRNEVCRTIQRKDGICTAFDFPDGYHQIRTEPADVHKTATRTPIGIILWQVMQQGDTNAGATFQRDMVITFEGGEQIGVMVYLDNIYVHSSVEDHVEALRWVLVRLRKHQWKVSFAKAEVARDDLEVLGFRINAEGIHVDERKAWDIIKHPEPKDVKQLQSFLGMVNYLADRMPEVALLSAPLSEIAVSGARFLMTPTRKEAFARVKELVSQTVALSPISAGLADSGEPAGKVWVVADASVSGVGGWIGQGDSHDVMRPAGFFSKKYTAAQSNWATPDQELLALIATLNAFRRQLLGVPVTLVTDSQTASRLRDKAELRGKSWRWDDFLSEFYVRDIIHVPRTRNKVSDYLSKLSGEYPEAFTSLSDEVCDPCRRDDEDGQMSFHGEPIASIESAAAETVDIKGNPGWQDAYVLDRVFCDVVSNPDQYATIYRWAPDTGMLQVIRPGEPDLIAVPDQKRNDVIRQEHGGVGHQGVRYTLQAIRRNYWWPSMVKDVVNFCAECDACQRSKASSQSTPGFLRALTVPRGAWKHVAIDFVGPFPAGKTKNDFLMVTIDRASTQVRLSPCKTRLTGEGAAELYVRTIYILHGWPSSVVSDRDPRFTGAFWQGLMRSTGVDLKMSTAAHPETDGQAEAANKTVVQVLRCLLLERRLPQADWEQLVPHVEFAMNSSINRSLGMTPFDFVYGETPSAFPTPITPSSSSEAVAFVERLSFLRDWAWDGVVAARTTQTKQANKLRREDPGYQVGDQVLLSTTNLRLREEKKRPWASKLLPKWVGPFAVVRSASPSYELELPAWLRVHPTFHTKLLKSWNGSDVEAIAPRHDAFESDLVPTCVVDYRDVGVGIGSRREFLVRWKRSGDGSPPADTWENADHVVAHFPDLPADLTTAKRTRRSTRAHAS</sequence>
<evidence type="ECO:0000259" key="17">
    <source>
        <dbReference type="PROSITE" id="PS50994"/>
    </source>
</evidence>
<dbReference type="EMBL" id="LWDF02001330">
    <property type="protein sequence ID" value="KAE8239136.1"/>
    <property type="molecule type" value="Genomic_DNA"/>
</dbReference>
<protein>
    <recommendedName>
        <fullName evidence="17">Integrase catalytic domain-containing protein</fullName>
    </recommendedName>
</protein>
<keyword evidence="12" id="KW-0695">RNA-directed DNA polymerase</keyword>
<dbReference type="Gene3D" id="3.30.420.10">
    <property type="entry name" value="Ribonuclease H-like superfamily/Ribonuclease H"/>
    <property type="match status" value="1"/>
</dbReference>
<dbReference type="CDD" id="cd01647">
    <property type="entry name" value="RT_LTR"/>
    <property type="match status" value="1"/>
</dbReference>
<feature type="domain" description="Integrase catalytic" evidence="17">
    <location>
        <begin position="876"/>
        <end position="1042"/>
    </location>
</feature>
<evidence type="ECO:0000256" key="2">
    <source>
        <dbReference type="ARBA" id="ARBA00022679"/>
    </source>
</evidence>
<dbReference type="Gene3D" id="3.30.70.270">
    <property type="match status" value="2"/>
</dbReference>